<keyword evidence="2" id="KW-0560">Oxidoreductase</keyword>
<dbReference type="InterPro" id="IPR013149">
    <property type="entry name" value="ADH-like_C"/>
</dbReference>
<organism evidence="4 5">
    <name type="scientific">Jeongeupia chitinilytica</name>
    <dbReference type="NCBI Taxonomy" id="1041641"/>
    <lineage>
        <taxon>Bacteria</taxon>
        <taxon>Pseudomonadati</taxon>
        <taxon>Pseudomonadota</taxon>
        <taxon>Betaproteobacteria</taxon>
        <taxon>Neisseriales</taxon>
        <taxon>Chitinibacteraceae</taxon>
        <taxon>Jeongeupia</taxon>
    </lineage>
</organism>
<feature type="domain" description="Enoyl reductase (ER)" evidence="3">
    <location>
        <begin position="10"/>
        <end position="339"/>
    </location>
</feature>
<accession>A0ABQ3GYN2</accession>
<keyword evidence="5" id="KW-1185">Reference proteome</keyword>
<comment type="caution">
    <text evidence="4">The sequence shown here is derived from an EMBL/GenBank/DDBJ whole genome shotgun (WGS) entry which is preliminary data.</text>
</comment>
<dbReference type="PANTHER" id="PTHR48106">
    <property type="entry name" value="QUINONE OXIDOREDUCTASE PIG3-RELATED"/>
    <property type="match status" value="1"/>
</dbReference>
<dbReference type="SMART" id="SM00829">
    <property type="entry name" value="PKS_ER"/>
    <property type="match status" value="1"/>
</dbReference>
<dbReference type="Gene3D" id="3.90.180.10">
    <property type="entry name" value="Medium-chain alcohol dehydrogenases, catalytic domain"/>
    <property type="match status" value="1"/>
</dbReference>
<evidence type="ECO:0000256" key="2">
    <source>
        <dbReference type="ARBA" id="ARBA00023002"/>
    </source>
</evidence>
<dbReference type="Proteomes" id="UP000604737">
    <property type="component" value="Unassembled WGS sequence"/>
</dbReference>
<evidence type="ECO:0000256" key="1">
    <source>
        <dbReference type="ARBA" id="ARBA00022857"/>
    </source>
</evidence>
<dbReference type="RefSeq" id="WP_189459317.1">
    <property type="nucleotide sequence ID" value="NZ_BMYO01000003.1"/>
</dbReference>
<keyword evidence="1" id="KW-0521">NADP</keyword>
<dbReference type="Pfam" id="PF08240">
    <property type="entry name" value="ADH_N"/>
    <property type="match status" value="1"/>
</dbReference>
<reference evidence="5" key="1">
    <citation type="journal article" date="2019" name="Int. J. Syst. Evol. Microbiol.">
        <title>The Global Catalogue of Microorganisms (GCM) 10K type strain sequencing project: providing services to taxonomists for standard genome sequencing and annotation.</title>
        <authorList>
            <consortium name="The Broad Institute Genomics Platform"/>
            <consortium name="The Broad Institute Genome Sequencing Center for Infectious Disease"/>
            <person name="Wu L."/>
            <person name="Ma J."/>
        </authorList>
    </citation>
    <scope>NUCLEOTIDE SEQUENCE [LARGE SCALE GENOMIC DNA]</scope>
    <source>
        <strain evidence="5">KCTC 23701</strain>
    </source>
</reference>
<dbReference type="InterPro" id="IPR020843">
    <property type="entry name" value="ER"/>
</dbReference>
<dbReference type="InterPro" id="IPR011032">
    <property type="entry name" value="GroES-like_sf"/>
</dbReference>
<gene>
    <name evidence="4" type="ORF">GCM10007350_12420</name>
</gene>
<dbReference type="EMBL" id="BMYO01000003">
    <property type="protein sequence ID" value="GHD60057.1"/>
    <property type="molecule type" value="Genomic_DNA"/>
</dbReference>
<dbReference type="Pfam" id="PF00107">
    <property type="entry name" value="ADH_zinc_N"/>
    <property type="match status" value="1"/>
</dbReference>
<dbReference type="SUPFAM" id="SSF50129">
    <property type="entry name" value="GroES-like"/>
    <property type="match status" value="1"/>
</dbReference>
<dbReference type="SUPFAM" id="SSF51735">
    <property type="entry name" value="NAD(P)-binding Rossmann-fold domains"/>
    <property type="match status" value="1"/>
</dbReference>
<dbReference type="InterPro" id="IPR036291">
    <property type="entry name" value="NAD(P)-bd_dom_sf"/>
</dbReference>
<proteinExistence type="predicted"/>
<name>A0ABQ3GYN2_9NEIS</name>
<protein>
    <submittedName>
        <fullName evidence="4">Alcohol dehydrogenase</fullName>
    </submittedName>
</protein>
<evidence type="ECO:0000313" key="5">
    <source>
        <dbReference type="Proteomes" id="UP000604737"/>
    </source>
</evidence>
<evidence type="ECO:0000313" key="4">
    <source>
        <dbReference type="EMBL" id="GHD60057.1"/>
    </source>
</evidence>
<dbReference type="InterPro" id="IPR013154">
    <property type="entry name" value="ADH-like_N"/>
</dbReference>
<sequence length="350" mass="36677">MQAAVIRAFGGPEQIRIEEIATPRPGPGEALVKVLAVGINRLDHYVRLGQIAPALAFPHILGSDAVGEVVELGEGVSRVDIGDRVITMPGYPTDPAHADVRPVTAAASYAIPGIQIPGTYAQYVVVPEHWLLLDTTGLPAEQLAALPVALLIAIRSVQIVGEVKAGDRVLIHAGASSTGIMAIQVARALGARVATTVQSAASAELATQLGAELVIDSNGQDFVEAVRDWTGGAGVDVAIDNLGGDVLARTIAAVRPLGTIVTMGFMAGTTVSFDIRDFFFSQKQLRGTLVGDIEDFAAWLEPIRAGRIKPQIDSVLPLSQAADAHRRIAANQAQGSIILRPWPSTGADHD</sequence>
<dbReference type="PANTHER" id="PTHR48106:SF18">
    <property type="entry name" value="QUINONE OXIDOREDUCTASE PIG3"/>
    <property type="match status" value="1"/>
</dbReference>
<evidence type="ECO:0000259" key="3">
    <source>
        <dbReference type="SMART" id="SM00829"/>
    </source>
</evidence>